<evidence type="ECO:0000313" key="1">
    <source>
        <dbReference type="EMBL" id="MDN7241608.1"/>
    </source>
</evidence>
<protein>
    <recommendedName>
        <fullName evidence="3">Permuted papain-like amidase YaeF/Yiix C92 family enzyme</fullName>
    </recommendedName>
</protein>
<accession>A0ABT8N155</accession>
<dbReference type="SUPFAM" id="SSF54001">
    <property type="entry name" value="Cysteine proteinases"/>
    <property type="match status" value="1"/>
</dbReference>
<dbReference type="Proteomes" id="UP001172055">
    <property type="component" value="Unassembled WGS sequence"/>
</dbReference>
<comment type="caution">
    <text evidence="1">The sequence shown here is derived from an EMBL/GenBank/DDBJ whole genome shotgun (WGS) entry which is preliminary data.</text>
</comment>
<dbReference type="InterPro" id="IPR038765">
    <property type="entry name" value="Papain-like_cys_pep_sf"/>
</dbReference>
<sequence>MLQQFDLIFYKGETPIARLIQRLTNSEYSHVAMVIDSLHLIQLDWKTPVSIKHLAYPIGQYDVYRLKVALTDQEKAKVFFFIREWISTGYDWKLIFSRFFNILLGTPIISSADRYNCDELIVDAFRHVGVNLLERDVQLTPDALSKSKLLFKVEAVSAFSRKNK</sequence>
<gene>
    <name evidence="1" type="ORF">QWY14_07375</name>
</gene>
<dbReference type="Gene3D" id="3.90.1720.10">
    <property type="entry name" value="endopeptidase domain like (from Nostoc punctiforme)"/>
    <property type="match status" value="1"/>
</dbReference>
<dbReference type="EMBL" id="JAUJWV010000001">
    <property type="protein sequence ID" value="MDN7241608.1"/>
    <property type="molecule type" value="Genomic_DNA"/>
</dbReference>
<proteinExistence type="predicted"/>
<evidence type="ECO:0000313" key="2">
    <source>
        <dbReference type="Proteomes" id="UP001172055"/>
    </source>
</evidence>
<organism evidence="1 2">
    <name type="scientific">Planococcus shixiaomingii</name>
    <dbReference type="NCBI Taxonomy" id="3058393"/>
    <lineage>
        <taxon>Bacteria</taxon>
        <taxon>Bacillati</taxon>
        <taxon>Bacillota</taxon>
        <taxon>Bacilli</taxon>
        <taxon>Bacillales</taxon>
        <taxon>Caryophanaceae</taxon>
        <taxon>Planococcus</taxon>
    </lineage>
</organism>
<name>A0ABT8N155_9BACL</name>
<evidence type="ECO:0008006" key="3">
    <source>
        <dbReference type="Google" id="ProtNLM"/>
    </source>
</evidence>
<keyword evidence="2" id="KW-1185">Reference proteome</keyword>
<reference evidence="1 2" key="1">
    <citation type="submission" date="2023-06" db="EMBL/GenBank/DDBJ databases">
        <title>Novel species in genus Planococcus.</title>
        <authorList>
            <person name="Ning S."/>
        </authorList>
    </citation>
    <scope>NUCLEOTIDE SEQUENCE [LARGE SCALE GENOMIC DNA]</scope>
    <source>
        <strain evidence="1 2">N028</strain>
    </source>
</reference>
<dbReference type="RefSeq" id="WP_301723198.1">
    <property type="nucleotide sequence ID" value="NZ_JAUJWV010000001.1"/>
</dbReference>